<proteinExistence type="predicted"/>
<evidence type="ECO:0000313" key="2">
    <source>
        <dbReference type="Proteomes" id="UP000650511"/>
    </source>
</evidence>
<dbReference type="PANTHER" id="PTHR35585">
    <property type="entry name" value="HHE DOMAIN PROTEIN (AFU_ORTHOLOGUE AFUA_4G00730)"/>
    <property type="match status" value="1"/>
</dbReference>
<evidence type="ECO:0000313" key="1">
    <source>
        <dbReference type="EMBL" id="GGI03013.1"/>
    </source>
</evidence>
<name>A0A8J3ABD5_9ACTN</name>
<comment type="caution">
    <text evidence="1">The sequence shown here is derived from an EMBL/GenBank/DDBJ whole genome shotgun (WGS) entry which is preliminary data.</text>
</comment>
<sequence length="228" mass="25800">MTTGTGSAHDLLHVLARDHRRFDERCRTFLDAPTRRGERLLRGLAVDVLAHEAAEQLLLHPLVADRLPRGHLLATARLEEEDLLERLLLDALDQPLASEQFRHRFQLVHRHLVEHTDREELEVFPYLRHVVQRRELRELGRLYTTLMVRIPTRMQCRLETVDSGQRRPLLRLRDVGCDVLRELGSVLPIGVAPGADDLLAPIRGVVIDVTEATLTAAGSAVDGRASAR</sequence>
<organism evidence="1 2">
    <name type="scientific">Egicoccus halophilus</name>
    <dbReference type="NCBI Taxonomy" id="1670830"/>
    <lineage>
        <taxon>Bacteria</taxon>
        <taxon>Bacillati</taxon>
        <taxon>Actinomycetota</taxon>
        <taxon>Nitriliruptoria</taxon>
        <taxon>Egicoccales</taxon>
        <taxon>Egicoccaceae</taxon>
        <taxon>Egicoccus</taxon>
    </lineage>
</organism>
<reference evidence="1" key="1">
    <citation type="journal article" date="2014" name="Int. J. Syst. Evol. Microbiol.">
        <title>Complete genome sequence of Corynebacterium casei LMG S-19264T (=DSM 44701T), isolated from a smear-ripened cheese.</title>
        <authorList>
            <consortium name="US DOE Joint Genome Institute (JGI-PGF)"/>
            <person name="Walter F."/>
            <person name="Albersmeier A."/>
            <person name="Kalinowski J."/>
            <person name="Ruckert C."/>
        </authorList>
    </citation>
    <scope>NUCLEOTIDE SEQUENCE</scope>
    <source>
        <strain evidence="1">CGMCC 1.14988</strain>
    </source>
</reference>
<dbReference type="Proteomes" id="UP000650511">
    <property type="component" value="Unassembled WGS sequence"/>
</dbReference>
<dbReference type="AlphaFoldDB" id="A0A8J3ABD5"/>
<gene>
    <name evidence="1" type="ORF">GCM10011354_02320</name>
</gene>
<dbReference type="RefSeq" id="WP_130648271.1">
    <property type="nucleotide sequence ID" value="NZ_BMHA01000001.1"/>
</dbReference>
<protein>
    <recommendedName>
        <fullName evidence="3">Hemerythrin HHE cation binding domain-containing protein</fullName>
    </recommendedName>
</protein>
<reference evidence="1" key="2">
    <citation type="submission" date="2020-09" db="EMBL/GenBank/DDBJ databases">
        <authorList>
            <person name="Sun Q."/>
            <person name="Zhou Y."/>
        </authorList>
    </citation>
    <scope>NUCLEOTIDE SEQUENCE</scope>
    <source>
        <strain evidence="1">CGMCC 1.14988</strain>
    </source>
</reference>
<evidence type="ECO:0008006" key="3">
    <source>
        <dbReference type="Google" id="ProtNLM"/>
    </source>
</evidence>
<accession>A0A8J3ABD5</accession>
<dbReference type="EMBL" id="BMHA01000001">
    <property type="protein sequence ID" value="GGI03013.1"/>
    <property type="molecule type" value="Genomic_DNA"/>
</dbReference>
<dbReference type="PANTHER" id="PTHR35585:SF1">
    <property type="entry name" value="HHE DOMAIN PROTEIN (AFU_ORTHOLOGUE AFUA_4G00730)"/>
    <property type="match status" value="1"/>
</dbReference>
<keyword evidence="2" id="KW-1185">Reference proteome</keyword>